<gene>
    <name evidence="1" type="ORF">HPP92_007570</name>
</gene>
<dbReference type="Proteomes" id="UP000639772">
    <property type="component" value="Chromosome 3"/>
</dbReference>
<dbReference type="AlphaFoldDB" id="A0A835RRF8"/>
<sequence length="78" mass="8776">MAKLSQFEIVSCEEAAEKVIFWSVSRQGRAVIGHGLGRRWTHWRCCADGDYRPDLNGRSNAMVVQPAGAHRSWDKDCA</sequence>
<organism evidence="1 2">
    <name type="scientific">Vanilla planifolia</name>
    <name type="common">Vanilla</name>
    <dbReference type="NCBI Taxonomy" id="51239"/>
    <lineage>
        <taxon>Eukaryota</taxon>
        <taxon>Viridiplantae</taxon>
        <taxon>Streptophyta</taxon>
        <taxon>Embryophyta</taxon>
        <taxon>Tracheophyta</taxon>
        <taxon>Spermatophyta</taxon>
        <taxon>Magnoliopsida</taxon>
        <taxon>Liliopsida</taxon>
        <taxon>Asparagales</taxon>
        <taxon>Orchidaceae</taxon>
        <taxon>Vanilloideae</taxon>
        <taxon>Vanilleae</taxon>
        <taxon>Vanilla</taxon>
    </lineage>
</organism>
<name>A0A835RRF8_VANPL</name>
<evidence type="ECO:0000313" key="1">
    <source>
        <dbReference type="EMBL" id="KAG0490707.1"/>
    </source>
</evidence>
<evidence type="ECO:0000313" key="2">
    <source>
        <dbReference type="Proteomes" id="UP000639772"/>
    </source>
</evidence>
<accession>A0A835RRF8</accession>
<dbReference type="EMBL" id="JADCNM010000003">
    <property type="protein sequence ID" value="KAG0490707.1"/>
    <property type="molecule type" value="Genomic_DNA"/>
</dbReference>
<proteinExistence type="predicted"/>
<protein>
    <submittedName>
        <fullName evidence="1">Uncharacterized protein</fullName>
    </submittedName>
</protein>
<comment type="caution">
    <text evidence="1">The sequence shown here is derived from an EMBL/GenBank/DDBJ whole genome shotgun (WGS) entry which is preliminary data.</text>
</comment>
<reference evidence="1 2" key="1">
    <citation type="journal article" date="2020" name="Nat. Food">
        <title>A phased Vanilla planifolia genome enables genetic improvement of flavour and production.</title>
        <authorList>
            <person name="Hasing T."/>
            <person name="Tang H."/>
            <person name="Brym M."/>
            <person name="Khazi F."/>
            <person name="Huang T."/>
            <person name="Chambers A.H."/>
        </authorList>
    </citation>
    <scope>NUCLEOTIDE SEQUENCE [LARGE SCALE GENOMIC DNA]</scope>
    <source>
        <tissue evidence="1">Leaf</tissue>
    </source>
</reference>